<accession>R0LH54</accession>
<feature type="region of interest" description="Disordered" evidence="1">
    <location>
        <begin position="47"/>
        <end position="69"/>
    </location>
</feature>
<organism evidence="2 3">
    <name type="scientific">Anas platyrhynchos</name>
    <name type="common">Mallard</name>
    <name type="synonym">Anas boschas</name>
    <dbReference type="NCBI Taxonomy" id="8839"/>
    <lineage>
        <taxon>Eukaryota</taxon>
        <taxon>Metazoa</taxon>
        <taxon>Chordata</taxon>
        <taxon>Craniata</taxon>
        <taxon>Vertebrata</taxon>
        <taxon>Euteleostomi</taxon>
        <taxon>Archelosauria</taxon>
        <taxon>Archosauria</taxon>
        <taxon>Dinosauria</taxon>
        <taxon>Saurischia</taxon>
        <taxon>Theropoda</taxon>
        <taxon>Coelurosauria</taxon>
        <taxon>Aves</taxon>
        <taxon>Neognathae</taxon>
        <taxon>Galloanserae</taxon>
        <taxon>Anseriformes</taxon>
        <taxon>Anatidae</taxon>
        <taxon>Anatinae</taxon>
        <taxon>Anas</taxon>
    </lineage>
</organism>
<name>R0LH54_ANAPL</name>
<dbReference type="Proteomes" id="UP000296049">
    <property type="component" value="Unassembled WGS sequence"/>
</dbReference>
<evidence type="ECO:0000256" key="1">
    <source>
        <dbReference type="SAM" id="MobiDB-lite"/>
    </source>
</evidence>
<gene>
    <name evidence="2" type="ORF">Anapl_03328</name>
</gene>
<feature type="compositionally biased region" description="Polar residues" evidence="1">
    <location>
        <begin position="47"/>
        <end position="68"/>
    </location>
</feature>
<dbReference type="EMBL" id="KB742733">
    <property type="protein sequence ID" value="EOB04969.1"/>
    <property type="molecule type" value="Genomic_DNA"/>
</dbReference>
<reference evidence="3" key="1">
    <citation type="journal article" date="2013" name="Nat. Genet.">
        <title>The duck genome and transcriptome provide insight into an avian influenza virus reservoir species.</title>
        <authorList>
            <person name="Huang Y."/>
            <person name="Li Y."/>
            <person name="Burt D.W."/>
            <person name="Chen H."/>
            <person name="Zhang Y."/>
            <person name="Qian W."/>
            <person name="Kim H."/>
            <person name="Gan S."/>
            <person name="Zhao Y."/>
            <person name="Li J."/>
            <person name="Yi K."/>
            <person name="Feng H."/>
            <person name="Zhu P."/>
            <person name="Li B."/>
            <person name="Liu Q."/>
            <person name="Fairley S."/>
            <person name="Magor K.E."/>
            <person name="Du Z."/>
            <person name="Hu X."/>
            <person name="Goodman L."/>
            <person name="Tafer H."/>
            <person name="Vignal A."/>
            <person name="Lee T."/>
            <person name="Kim K.W."/>
            <person name="Sheng Z."/>
            <person name="An Y."/>
            <person name="Searle S."/>
            <person name="Herrero J."/>
            <person name="Groenen M.A."/>
            <person name="Crooijmans R.P."/>
            <person name="Faraut T."/>
            <person name="Cai Q."/>
            <person name="Webster R.G."/>
            <person name="Aldridge J.R."/>
            <person name="Warren W.C."/>
            <person name="Bartschat S."/>
            <person name="Kehr S."/>
            <person name="Marz M."/>
            <person name="Stadler P.F."/>
            <person name="Smith J."/>
            <person name="Kraus R.H."/>
            <person name="Zhao Y."/>
            <person name="Ren L."/>
            <person name="Fei J."/>
            <person name="Morisson M."/>
            <person name="Kaiser P."/>
            <person name="Griffin D.K."/>
            <person name="Rao M."/>
            <person name="Pitel F."/>
            <person name="Wang J."/>
            <person name="Li N."/>
        </authorList>
    </citation>
    <scope>NUCLEOTIDE SEQUENCE [LARGE SCALE GENOMIC DNA]</scope>
</reference>
<evidence type="ECO:0000313" key="3">
    <source>
        <dbReference type="Proteomes" id="UP000296049"/>
    </source>
</evidence>
<keyword evidence="3" id="KW-1185">Reference proteome</keyword>
<dbReference type="AlphaFoldDB" id="R0LH54"/>
<evidence type="ECO:0000313" key="2">
    <source>
        <dbReference type="EMBL" id="EOB04969.1"/>
    </source>
</evidence>
<sequence length="271" mass="30362">MSVLRSVSDAVAFQASVFNSSSVHGYFVKNMHVHATDISTLEPRFSYTTEPSHQETAAATTGPENESSPVPDYFDEHFCTLEGTRRIVITRIASKKEQMIFVPADCRTSRICIQQETDTTHSYAKLFLTTSAWQRTPPQQLRLRNTEVTVLLLCTDSRVSLQHCSPSPSLERFRCEVSQLKCQRTCFRASAVGNVCCARCFLGQNCLQSRERRENLLNGDPGWYSFSSSETSSFLTLHLPWDWSCVVPGPVACAQLDVVSPHELNSLAKVQ</sequence>
<protein>
    <submittedName>
        <fullName evidence="2">Uncharacterized protein</fullName>
    </submittedName>
</protein>
<proteinExistence type="predicted"/>